<dbReference type="VEuPathDB" id="TriTrypDB:TvY486_1109470"/>
<dbReference type="PANTHER" id="PTHR31743">
    <property type="entry name" value="TRANSIENT RECEPTOR POTENTIAL CHANNEL 4-ASSOCIATED PROTEIN TCPC4AP"/>
    <property type="match status" value="1"/>
</dbReference>
<name>G0UCB2_TRYVY</name>
<evidence type="ECO:0000256" key="1">
    <source>
        <dbReference type="SAM" id="MobiDB-lite"/>
    </source>
</evidence>
<feature type="compositionally biased region" description="Low complexity" evidence="1">
    <location>
        <begin position="655"/>
        <end position="670"/>
    </location>
</feature>
<evidence type="ECO:0000313" key="2">
    <source>
        <dbReference type="EMBL" id="CCC53463.1"/>
    </source>
</evidence>
<dbReference type="GO" id="GO:0019902">
    <property type="term" value="F:phosphatase binding"/>
    <property type="evidence" value="ECO:0007669"/>
    <property type="project" value="TreeGrafter"/>
</dbReference>
<reference evidence="2" key="1">
    <citation type="journal article" date="2012" name="Proc. Natl. Acad. Sci. U.S.A.">
        <title>Antigenic diversity is generated by distinct evolutionary mechanisms in African trypanosome species.</title>
        <authorList>
            <person name="Jackson A.P."/>
            <person name="Berry A."/>
            <person name="Aslett M."/>
            <person name="Allison H.C."/>
            <person name="Burton P."/>
            <person name="Vavrova-Anderson J."/>
            <person name="Brown R."/>
            <person name="Browne H."/>
            <person name="Corton N."/>
            <person name="Hauser H."/>
            <person name="Gamble J."/>
            <person name="Gilderthorp R."/>
            <person name="Marcello L."/>
            <person name="McQuillan J."/>
            <person name="Otto T.D."/>
            <person name="Quail M.A."/>
            <person name="Sanders M.J."/>
            <person name="van Tonder A."/>
            <person name="Ginger M.L."/>
            <person name="Field M.C."/>
            <person name="Barry J.D."/>
            <person name="Hertz-Fowler C."/>
            <person name="Berriman M."/>
        </authorList>
    </citation>
    <scope>NUCLEOTIDE SEQUENCE</scope>
    <source>
        <strain evidence="2">Y486</strain>
    </source>
</reference>
<feature type="region of interest" description="Disordered" evidence="1">
    <location>
        <begin position="360"/>
        <end position="396"/>
    </location>
</feature>
<accession>G0UCB2</accession>
<dbReference type="PANTHER" id="PTHR31743:SF1">
    <property type="entry name" value="SHORT TRANSIENT RECEPTOR POTENTIAL CHANNEL 4-ASSOCIATED PROTEIN"/>
    <property type="match status" value="1"/>
</dbReference>
<feature type="compositionally biased region" description="Low complexity" evidence="1">
    <location>
        <begin position="368"/>
        <end position="386"/>
    </location>
</feature>
<feature type="compositionally biased region" description="Gly residues" evidence="1">
    <location>
        <begin position="643"/>
        <end position="653"/>
    </location>
</feature>
<dbReference type="GO" id="GO:0006511">
    <property type="term" value="P:ubiquitin-dependent protein catabolic process"/>
    <property type="evidence" value="ECO:0007669"/>
    <property type="project" value="InterPro"/>
</dbReference>
<dbReference type="EMBL" id="HE573027">
    <property type="protein sequence ID" value="CCC53463.1"/>
    <property type="molecule type" value="Genomic_DNA"/>
</dbReference>
<dbReference type="InterPro" id="IPR022162">
    <property type="entry name" value="TRPC4AP"/>
</dbReference>
<sequence length="1312" mass="145717">MQLFQVLRERLSGKAPPRFQQVPPWARCRKQVTTEEKEEHERLNTYSGGQSSLLTRVAAAWSVSDFIELNRCLFECSAYFDPSKPHLLAYFVGLGGIDLFVTILCDVNAPKIPANCCIDSWRSQYKYSPSHLLNVIMLLLRVLTELLVCHSELGWYCYDRYPGLFFQLLELAKVPDLRLPALVMLEHLLLGVGPVLEISRMPQLQELLRIDDDVTLAIMCRVVALLIVPGVVLNQRTLPFQRLVFPEPLLPLQRIQRIIDSNVLWLIGEKRLVERLVKLCKVRPSGDIRVAIFEGALNVSEQQLSEVFRGGWRLNTLSSSLPFLNVRDAIELPEVSLSNAEAAWASRAAAVAQDVSGGVVEERSNHTSRSSVSVLSNSSSSSSSSSSGGGSSNGEQVARAIPRLQRDLVAIDILGELPVPLQRFVSDVAAGMWTEFDALSAPSDNSAGSNVDFSWFVGCVDAKQRWRLRDLTLREEVDDNRPYLCGFGPSADRAAREAFQKQSNAFWQFLLPAVHNSSPQHSAHLIVPAQSEVLFVLNMMMSTFFFGDVWRALRDCKWVEVASAFFDTAFEPREGNRVVPAYVEQLRQLTELHALPRFLTAREASGEVLGKHKKFRRFRRGCRVNKEGRGSAPSGGAMADEGNGPGKSAGGQGIDSTASSDGDDVSSSSSSDEEVGRLMCLVGYAEDVEAYIQRNGHSESVDDDDGLEEKCHNNEGDTIRKLELLRSLQEFWNAQDRSECLKLQEGDTPMQSSPLAEKIAATLIRRTEESCVETSACQTLEVYLRCFSFGVDRAVPHAPQTVLGAILMRSILEHRLYNATYVPGLSDSLFPSRRMESAFSLLGELIRYHYGNLSLLQEYVMGAVDLTPLNSPLSTVSSQTRQVQAASTRVERLLSCPPLDRGEHEPFASVLLRRMRHCGCGANLFLRSLFLSLTPGLRSRINYVWKPVTPATVDAKESLTKAALVGDIMTGHHNRFNYIARCSRWFVALISARRQCVAEGRDGVESEVDRATSGVDSTCLSSSCPHSPAPTMWDMLQILLSGPHRLAPEERPFPQFFNDHDRAIVLGEVELPPVGPPSHLALPPFPEMSDKRGGGLLYFAGLENALLREPHQLVFQMLGPLNAEKTQSPGRLCVITTTILLFARAAHLAGPGAVREILENVRPLAMAGYKKWKRKCSAPSRCAKRRGACREKGLGSRHQAGDKAKSIAGSGASCLNAECYCTEEDGGDRCVNFLLHGHCTPPSPAELYYQRYGGCFYRNMFRLICVWVGYYAVCQRYVETLFYCTEVPFAETKSVALYLMRVLPDFFLPVVD</sequence>
<feature type="region of interest" description="Disordered" evidence="1">
    <location>
        <begin position="625"/>
        <end position="674"/>
    </location>
</feature>
<protein>
    <submittedName>
        <fullName evidence="2">Uncharacterized protein</fullName>
    </submittedName>
</protein>
<organism evidence="2">
    <name type="scientific">Trypanosoma vivax (strain Y486)</name>
    <dbReference type="NCBI Taxonomy" id="1055687"/>
    <lineage>
        <taxon>Eukaryota</taxon>
        <taxon>Discoba</taxon>
        <taxon>Euglenozoa</taxon>
        <taxon>Kinetoplastea</taxon>
        <taxon>Metakinetoplastina</taxon>
        <taxon>Trypanosomatida</taxon>
        <taxon>Trypanosomatidae</taxon>
        <taxon>Trypanosoma</taxon>
        <taxon>Duttonella</taxon>
    </lineage>
</organism>
<dbReference type="GO" id="GO:0031464">
    <property type="term" value="C:Cul4A-RING E3 ubiquitin ligase complex"/>
    <property type="evidence" value="ECO:0007669"/>
    <property type="project" value="InterPro"/>
</dbReference>
<proteinExistence type="predicted"/>
<gene>
    <name evidence="2" type="ORF">TVY486_1109470</name>
</gene>